<dbReference type="InterPro" id="IPR030489">
    <property type="entry name" value="TR_Rrf2-type_CS"/>
</dbReference>
<dbReference type="InterPro" id="IPR036390">
    <property type="entry name" value="WH_DNA-bd_sf"/>
</dbReference>
<dbReference type="GO" id="GO:0003700">
    <property type="term" value="F:DNA-binding transcription factor activity"/>
    <property type="evidence" value="ECO:0007669"/>
    <property type="project" value="TreeGrafter"/>
</dbReference>
<accession>A0A550JGL1</accession>
<dbReference type="SUPFAM" id="SSF46785">
    <property type="entry name" value="Winged helix' DNA-binding domain"/>
    <property type="match status" value="1"/>
</dbReference>
<organism evidence="2 3">
    <name type="scientific">Trichloromonas acetexigens</name>
    <dbReference type="NCBI Taxonomy" id="38815"/>
    <lineage>
        <taxon>Bacteria</taxon>
        <taxon>Pseudomonadati</taxon>
        <taxon>Thermodesulfobacteriota</taxon>
        <taxon>Desulfuromonadia</taxon>
        <taxon>Desulfuromonadales</taxon>
        <taxon>Trichloromonadaceae</taxon>
        <taxon>Trichloromonas</taxon>
    </lineage>
</organism>
<dbReference type="AlphaFoldDB" id="A0A550JGL1"/>
<dbReference type="InterPro" id="IPR000944">
    <property type="entry name" value="Tscrpt_reg_Rrf2"/>
</dbReference>
<dbReference type="RefSeq" id="WP_092057398.1">
    <property type="nucleotide sequence ID" value="NZ_FOJJ01000034.1"/>
</dbReference>
<protein>
    <submittedName>
        <fullName evidence="2">Rrf2 family transcriptional regulator</fullName>
    </submittedName>
</protein>
<evidence type="ECO:0000256" key="1">
    <source>
        <dbReference type="ARBA" id="ARBA00023125"/>
    </source>
</evidence>
<dbReference type="OrthoDB" id="9800519at2"/>
<reference evidence="2 3" key="1">
    <citation type="submission" date="2019-07" db="EMBL/GenBank/DDBJ databases">
        <title>Insights of Desulfuromonas acetexigens electromicrobiology.</title>
        <authorList>
            <person name="Katuri K."/>
            <person name="Sapireddy V."/>
            <person name="Shaw D.R."/>
            <person name="Saikaly P."/>
        </authorList>
    </citation>
    <scope>NUCLEOTIDE SEQUENCE [LARGE SCALE GENOMIC DNA]</scope>
    <source>
        <strain evidence="2 3">2873</strain>
    </source>
</reference>
<dbReference type="GO" id="GO:0005829">
    <property type="term" value="C:cytosol"/>
    <property type="evidence" value="ECO:0007669"/>
    <property type="project" value="TreeGrafter"/>
</dbReference>
<dbReference type="PANTHER" id="PTHR33221:SF5">
    <property type="entry name" value="HTH-TYPE TRANSCRIPTIONAL REGULATOR ISCR"/>
    <property type="match status" value="1"/>
</dbReference>
<evidence type="ECO:0000313" key="2">
    <source>
        <dbReference type="EMBL" id="TRO82347.1"/>
    </source>
</evidence>
<dbReference type="GO" id="GO:0003677">
    <property type="term" value="F:DNA binding"/>
    <property type="evidence" value="ECO:0007669"/>
    <property type="project" value="UniProtKB-KW"/>
</dbReference>
<gene>
    <name evidence="2" type="ORF">FL622_07155</name>
</gene>
<name>A0A550JGL1_9BACT</name>
<keyword evidence="3" id="KW-1185">Reference proteome</keyword>
<dbReference type="NCBIfam" id="TIGR00738">
    <property type="entry name" value="rrf2_super"/>
    <property type="match status" value="1"/>
</dbReference>
<sequence>MKFSTKSRYGLRALFDMAYHSGNLPTQIKDISRRQDISPRYLEQIFQDLKKAGLIKSRRGPQGGYMLARKPEEITVRQILLAAEGDLTLVLCAREDCEENKGKGKCDFDSRCVTQQVWAEATRQLSAYFDSVSLKDLCEQGKTMGLEKELDHRFMYYI</sequence>
<evidence type="ECO:0000313" key="3">
    <source>
        <dbReference type="Proteomes" id="UP000317155"/>
    </source>
</evidence>
<dbReference type="PROSITE" id="PS01332">
    <property type="entry name" value="HTH_RRF2_1"/>
    <property type="match status" value="1"/>
</dbReference>
<dbReference type="Proteomes" id="UP000317155">
    <property type="component" value="Unassembled WGS sequence"/>
</dbReference>
<dbReference type="Pfam" id="PF02082">
    <property type="entry name" value="Rrf2"/>
    <property type="match status" value="1"/>
</dbReference>
<comment type="caution">
    <text evidence="2">The sequence shown here is derived from an EMBL/GenBank/DDBJ whole genome shotgun (WGS) entry which is preliminary data.</text>
</comment>
<dbReference type="Gene3D" id="1.10.10.10">
    <property type="entry name" value="Winged helix-like DNA-binding domain superfamily/Winged helix DNA-binding domain"/>
    <property type="match status" value="1"/>
</dbReference>
<dbReference type="EMBL" id="VJVV01000004">
    <property type="protein sequence ID" value="TRO82347.1"/>
    <property type="molecule type" value="Genomic_DNA"/>
</dbReference>
<proteinExistence type="predicted"/>
<dbReference type="PANTHER" id="PTHR33221">
    <property type="entry name" value="WINGED HELIX-TURN-HELIX TRANSCRIPTIONAL REGULATOR, RRF2 FAMILY"/>
    <property type="match status" value="1"/>
</dbReference>
<keyword evidence="1" id="KW-0238">DNA-binding</keyword>
<dbReference type="InterPro" id="IPR036388">
    <property type="entry name" value="WH-like_DNA-bd_sf"/>
</dbReference>
<dbReference type="PROSITE" id="PS51197">
    <property type="entry name" value="HTH_RRF2_2"/>
    <property type="match status" value="1"/>
</dbReference>